<dbReference type="EMBL" id="JBFAKC010000005">
    <property type="protein sequence ID" value="MEV0708618.1"/>
    <property type="molecule type" value="Genomic_DNA"/>
</dbReference>
<dbReference type="RefSeq" id="WP_357783510.1">
    <property type="nucleotide sequence ID" value="NZ_JBFAKC010000005.1"/>
</dbReference>
<organism evidence="3 4">
    <name type="scientific">Nocardia aurea</name>
    <dbReference type="NCBI Taxonomy" id="2144174"/>
    <lineage>
        <taxon>Bacteria</taxon>
        <taxon>Bacillati</taxon>
        <taxon>Actinomycetota</taxon>
        <taxon>Actinomycetes</taxon>
        <taxon>Mycobacteriales</taxon>
        <taxon>Nocardiaceae</taxon>
        <taxon>Nocardia</taxon>
    </lineage>
</organism>
<feature type="transmembrane region" description="Helical" evidence="2">
    <location>
        <begin position="108"/>
        <end position="127"/>
    </location>
</feature>
<comment type="caution">
    <text evidence="3">The sequence shown here is derived from an EMBL/GenBank/DDBJ whole genome shotgun (WGS) entry which is preliminary data.</text>
</comment>
<dbReference type="Pfam" id="PF12277">
    <property type="entry name" value="DUF3618"/>
    <property type="match status" value="1"/>
</dbReference>
<protein>
    <submittedName>
        <fullName evidence="3">DUF3618 domain-containing protein</fullName>
    </submittedName>
</protein>
<reference evidence="3 4" key="1">
    <citation type="submission" date="2024-06" db="EMBL/GenBank/DDBJ databases">
        <title>The Natural Products Discovery Center: Release of the First 8490 Sequenced Strains for Exploring Actinobacteria Biosynthetic Diversity.</title>
        <authorList>
            <person name="Kalkreuter E."/>
            <person name="Kautsar S.A."/>
            <person name="Yang D."/>
            <person name="Bader C.D."/>
            <person name="Teijaro C.N."/>
            <person name="Fluegel L."/>
            <person name="Davis C.M."/>
            <person name="Simpson J.R."/>
            <person name="Lauterbach L."/>
            <person name="Steele A.D."/>
            <person name="Gui C."/>
            <person name="Meng S."/>
            <person name="Li G."/>
            <person name="Viehrig K."/>
            <person name="Ye F."/>
            <person name="Su P."/>
            <person name="Kiefer A.F."/>
            <person name="Nichols A."/>
            <person name="Cepeda A.J."/>
            <person name="Yan W."/>
            <person name="Fan B."/>
            <person name="Jiang Y."/>
            <person name="Adhikari A."/>
            <person name="Zheng C.-J."/>
            <person name="Schuster L."/>
            <person name="Cowan T.M."/>
            <person name="Smanski M.J."/>
            <person name="Chevrette M.G."/>
            <person name="De Carvalho L.P.S."/>
            <person name="Shen B."/>
        </authorList>
    </citation>
    <scope>NUCLEOTIDE SEQUENCE [LARGE SCALE GENOMIC DNA]</scope>
    <source>
        <strain evidence="3 4">NPDC050403</strain>
    </source>
</reference>
<accession>A0ABV3FTF0</accession>
<feature type="compositionally biased region" description="Basic and acidic residues" evidence="1">
    <location>
        <begin position="93"/>
        <end position="102"/>
    </location>
</feature>
<evidence type="ECO:0000313" key="3">
    <source>
        <dbReference type="EMBL" id="MEV0708618.1"/>
    </source>
</evidence>
<sequence length="132" mass="14296">MSDETRPGGIPAEQEALRADRDHLREELGQTVSELTDKLDVQAQAKKKLHGVADSARTTAADAGHKAEERAHRAAEQARQLADKVESATPEPVVERGRQAAEVARRRPVPLVAVAAVAGGLAAWWVLRGRQR</sequence>
<evidence type="ECO:0000256" key="2">
    <source>
        <dbReference type="SAM" id="Phobius"/>
    </source>
</evidence>
<feature type="region of interest" description="Disordered" evidence="1">
    <location>
        <begin position="1"/>
        <end position="24"/>
    </location>
</feature>
<keyword evidence="2" id="KW-0812">Transmembrane</keyword>
<dbReference type="InterPro" id="IPR022062">
    <property type="entry name" value="DUF3618"/>
</dbReference>
<gene>
    <name evidence="3" type="ORF">AB0I48_13720</name>
</gene>
<dbReference type="Proteomes" id="UP001551695">
    <property type="component" value="Unassembled WGS sequence"/>
</dbReference>
<keyword evidence="4" id="KW-1185">Reference proteome</keyword>
<keyword evidence="2" id="KW-1133">Transmembrane helix</keyword>
<proteinExistence type="predicted"/>
<feature type="compositionally biased region" description="Basic and acidic residues" evidence="1">
    <location>
        <begin position="15"/>
        <end position="24"/>
    </location>
</feature>
<evidence type="ECO:0000313" key="4">
    <source>
        <dbReference type="Proteomes" id="UP001551695"/>
    </source>
</evidence>
<evidence type="ECO:0000256" key="1">
    <source>
        <dbReference type="SAM" id="MobiDB-lite"/>
    </source>
</evidence>
<keyword evidence="2" id="KW-0472">Membrane</keyword>
<feature type="compositionally biased region" description="Basic and acidic residues" evidence="1">
    <location>
        <begin position="63"/>
        <end position="86"/>
    </location>
</feature>
<name>A0ABV3FTF0_9NOCA</name>
<feature type="region of interest" description="Disordered" evidence="1">
    <location>
        <begin position="48"/>
        <end position="102"/>
    </location>
</feature>